<dbReference type="Proteomes" id="UP000237797">
    <property type="component" value="Unassembled WGS sequence"/>
</dbReference>
<accession>A0A2T0L9V5</accession>
<evidence type="ECO:0000256" key="3">
    <source>
        <dbReference type="ARBA" id="ARBA00022475"/>
    </source>
</evidence>
<dbReference type="PROSITE" id="PS50850">
    <property type="entry name" value="MFS"/>
    <property type="match status" value="1"/>
</dbReference>
<keyword evidence="4 7" id="KW-0812">Transmembrane</keyword>
<evidence type="ECO:0000256" key="1">
    <source>
        <dbReference type="ARBA" id="ARBA00004651"/>
    </source>
</evidence>
<dbReference type="InterPro" id="IPR020846">
    <property type="entry name" value="MFS_dom"/>
</dbReference>
<dbReference type="CDD" id="cd06173">
    <property type="entry name" value="MFS_MefA_like"/>
    <property type="match status" value="1"/>
</dbReference>
<dbReference type="Pfam" id="PF07690">
    <property type="entry name" value="MFS_1"/>
    <property type="match status" value="1"/>
</dbReference>
<feature type="transmembrane region" description="Helical" evidence="7">
    <location>
        <begin position="256"/>
        <end position="274"/>
    </location>
</feature>
<evidence type="ECO:0000259" key="8">
    <source>
        <dbReference type="PROSITE" id="PS50850"/>
    </source>
</evidence>
<reference evidence="9 10" key="1">
    <citation type="submission" date="2018-03" db="EMBL/GenBank/DDBJ databases">
        <title>Genomic Encyclopedia of Archaeal and Bacterial Type Strains, Phase II (KMG-II): from individual species to whole genera.</title>
        <authorList>
            <person name="Goeker M."/>
        </authorList>
    </citation>
    <scope>NUCLEOTIDE SEQUENCE [LARGE SCALE GENOMIC DNA]</scope>
    <source>
        <strain evidence="9 10">DSM 44946</strain>
    </source>
</reference>
<keyword evidence="2" id="KW-0813">Transport</keyword>
<evidence type="ECO:0000256" key="5">
    <source>
        <dbReference type="ARBA" id="ARBA00022989"/>
    </source>
</evidence>
<keyword evidence="10" id="KW-1185">Reference proteome</keyword>
<dbReference type="GO" id="GO:0005886">
    <property type="term" value="C:plasma membrane"/>
    <property type="evidence" value="ECO:0007669"/>
    <property type="project" value="UniProtKB-SubCell"/>
</dbReference>
<feature type="domain" description="Major facilitator superfamily (MFS) profile" evidence="8">
    <location>
        <begin position="217"/>
        <end position="418"/>
    </location>
</feature>
<evidence type="ECO:0000256" key="7">
    <source>
        <dbReference type="SAM" id="Phobius"/>
    </source>
</evidence>
<feature type="transmembrane region" description="Helical" evidence="7">
    <location>
        <begin position="75"/>
        <end position="96"/>
    </location>
</feature>
<gene>
    <name evidence="9" type="ORF">CLV97_1522</name>
</gene>
<protein>
    <submittedName>
        <fullName evidence="9">Putative MFS family arabinose efflux permease</fullName>
    </submittedName>
</protein>
<comment type="caution">
    <text evidence="9">The sequence shown here is derived from an EMBL/GenBank/DDBJ whole genome shotgun (WGS) entry which is preliminary data.</text>
</comment>
<evidence type="ECO:0000313" key="9">
    <source>
        <dbReference type="EMBL" id="PRX38523.1"/>
    </source>
</evidence>
<keyword evidence="5 7" id="KW-1133">Transmembrane helix</keyword>
<dbReference type="PANTHER" id="PTHR23513">
    <property type="entry name" value="INTEGRAL MEMBRANE EFFLUX PROTEIN-RELATED"/>
    <property type="match status" value="1"/>
</dbReference>
<feature type="transmembrane region" description="Helical" evidence="7">
    <location>
        <begin position="346"/>
        <end position="366"/>
    </location>
</feature>
<feature type="transmembrane region" description="Helical" evidence="7">
    <location>
        <begin position="219"/>
        <end position="244"/>
    </location>
</feature>
<feature type="transmembrane region" description="Helical" evidence="7">
    <location>
        <begin position="286"/>
        <end position="303"/>
    </location>
</feature>
<dbReference type="InterPro" id="IPR036259">
    <property type="entry name" value="MFS_trans_sf"/>
</dbReference>
<feature type="transmembrane region" description="Helical" evidence="7">
    <location>
        <begin position="309"/>
        <end position="326"/>
    </location>
</feature>
<dbReference type="InterPro" id="IPR011701">
    <property type="entry name" value="MFS"/>
</dbReference>
<dbReference type="GO" id="GO:0022857">
    <property type="term" value="F:transmembrane transporter activity"/>
    <property type="evidence" value="ECO:0007669"/>
    <property type="project" value="InterPro"/>
</dbReference>
<dbReference type="PANTHER" id="PTHR23513:SF6">
    <property type="entry name" value="MAJOR FACILITATOR SUPERFAMILY ASSOCIATED DOMAIN-CONTAINING PROTEIN"/>
    <property type="match status" value="1"/>
</dbReference>
<feature type="transmembrane region" description="Helical" evidence="7">
    <location>
        <begin position="372"/>
        <end position="392"/>
    </location>
</feature>
<proteinExistence type="predicted"/>
<dbReference type="OrthoDB" id="7055052at2"/>
<feature type="transmembrane region" description="Helical" evidence="7">
    <location>
        <begin position="168"/>
        <end position="189"/>
    </location>
</feature>
<evidence type="ECO:0000313" key="10">
    <source>
        <dbReference type="Proteomes" id="UP000237797"/>
    </source>
</evidence>
<feature type="transmembrane region" description="Helical" evidence="7">
    <location>
        <begin position="12"/>
        <end position="34"/>
    </location>
</feature>
<keyword evidence="6 7" id="KW-0472">Membrane</keyword>
<sequence>MPSLLLKRSFFPIWIGQAVAGTGGSFATFVQSWLMYELTGSKLAMGSLWLVFMLPGILVQLVSGPYLDRWEPKRVMIAVQWSRAAIFLLPFGMLTMDALEAWHLYLTTVVTGMTEHLFRPAGMAYVAGAFPAEKLARVNSILEGTMQLTLLTGPALAGWVLAESEGDSLPVLAALIAMMAGSGASLLLLPRTERGKNKKKETWLRQLAEGFRFFRLSPLFLWTGLLMTAVNFCAGAFLPMVLPFVTERLGGSSAEYGLYMAAYPLGFMLGTLYTGWAGEPSDRRRLMLGGLLVQGGFMVLIAWTRSFPVALMLETGIGVCAALFTVQNTTLYQRHVPAELRGRVFVLRMLIARIGFPLGALFAGGFAEWMGLPLLFTLLGGIVLAASASAWLSPVYRELNRVVLRDVAKDGSQVSRAN</sequence>
<dbReference type="RefSeq" id="WP_106346792.1">
    <property type="nucleotide sequence ID" value="NZ_PVNE01000052.1"/>
</dbReference>
<dbReference type="SUPFAM" id="SSF103473">
    <property type="entry name" value="MFS general substrate transporter"/>
    <property type="match status" value="1"/>
</dbReference>
<evidence type="ECO:0000256" key="6">
    <source>
        <dbReference type="ARBA" id="ARBA00023136"/>
    </source>
</evidence>
<dbReference type="Gene3D" id="1.20.1250.20">
    <property type="entry name" value="MFS general substrate transporter like domains"/>
    <property type="match status" value="2"/>
</dbReference>
<dbReference type="AlphaFoldDB" id="A0A2T0L9V5"/>
<name>A0A2T0L9V5_9BACL</name>
<comment type="subcellular location">
    <subcellularLocation>
        <location evidence="1">Cell membrane</location>
        <topology evidence="1">Multi-pass membrane protein</topology>
    </subcellularLocation>
</comment>
<feature type="transmembrane region" description="Helical" evidence="7">
    <location>
        <begin position="46"/>
        <end position="63"/>
    </location>
</feature>
<evidence type="ECO:0000256" key="4">
    <source>
        <dbReference type="ARBA" id="ARBA00022692"/>
    </source>
</evidence>
<evidence type="ECO:0000256" key="2">
    <source>
        <dbReference type="ARBA" id="ARBA00022448"/>
    </source>
</evidence>
<organism evidence="9 10">
    <name type="scientific">Planifilum fimeticola</name>
    <dbReference type="NCBI Taxonomy" id="201975"/>
    <lineage>
        <taxon>Bacteria</taxon>
        <taxon>Bacillati</taxon>
        <taxon>Bacillota</taxon>
        <taxon>Bacilli</taxon>
        <taxon>Bacillales</taxon>
        <taxon>Thermoactinomycetaceae</taxon>
        <taxon>Planifilum</taxon>
    </lineage>
</organism>
<keyword evidence="3" id="KW-1003">Cell membrane</keyword>
<dbReference type="EMBL" id="PVNE01000052">
    <property type="protein sequence ID" value="PRX38523.1"/>
    <property type="molecule type" value="Genomic_DNA"/>
</dbReference>